<organism evidence="2 3">
    <name type="scientific">Rattus norvegicus</name>
    <name type="common">Rat</name>
    <dbReference type="NCBI Taxonomy" id="10116"/>
    <lineage>
        <taxon>Eukaryota</taxon>
        <taxon>Metazoa</taxon>
        <taxon>Chordata</taxon>
        <taxon>Craniata</taxon>
        <taxon>Vertebrata</taxon>
        <taxon>Euteleostomi</taxon>
        <taxon>Mammalia</taxon>
        <taxon>Eutheria</taxon>
        <taxon>Euarchontoglires</taxon>
        <taxon>Glires</taxon>
        <taxon>Rodentia</taxon>
        <taxon>Myomorpha</taxon>
        <taxon>Muroidea</taxon>
        <taxon>Muridae</taxon>
        <taxon>Murinae</taxon>
        <taxon>Rattus</taxon>
    </lineage>
</organism>
<dbReference type="Proteomes" id="UP000234681">
    <property type="component" value="Chromosome 10"/>
</dbReference>
<feature type="non-terminal residue" evidence="2">
    <location>
        <position position="94"/>
    </location>
</feature>
<dbReference type="EMBL" id="CH474017">
    <property type="protein sequence ID" value="EDL96190.1"/>
    <property type="molecule type" value="Genomic_DNA"/>
</dbReference>
<evidence type="ECO:0000256" key="1">
    <source>
        <dbReference type="SAM" id="MobiDB-lite"/>
    </source>
</evidence>
<proteinExistence type="predicted"/>
<reference evidence="2 3" key="1">
    <citation type="submission" date="2005-07" db="EMBL/GenBank/DDBJ databases">
        <authorList>
            <person name="Mural R.J."/>
            <person name="Li P.W."/>
            <person name="Adams M.D."/>
            <person name="Amanatides P.G."/>
            <person name="Baden-Tillson H."/>
            <person name="Barnstead M."/>
            <person name="Chin S.H."/>
            <person name="Dew I."/>
            <person name="Evans C.A."/>
            <person name="Ferriera S."/>
            <person name="Flanigan M."/>
            <person name="Fosler C."/>
            <person name="Glodek A."/>
            <person name="Gu Z."/>
            <person name="Holt R.A."/>
            <person name="Jennings D."/>
            <person name="Kraft C.L."/>
            <person name="Lu F."/>
            <person name="Nguyen T."/>
            <person name="Nusskern D.R."/>
            <person name="Pfannkoch C.M."/>
            <person name="Sitter C."/>
            <person name="Sutton G.G."/>
            <person name="Venter J.C."/>
            <person name="Wang Z."/>
            <person name="Woodage T."/>
            <person name="Zheng X.H."/>
            <person name="Zhong F."/>
        </authorList>
    </citation>
    <scope>NUCLEOTIDE SEQUENCE [LARGE SCALE GENOMIC DNA]</scope>
    <source>
        <strain>BN</strain>
        <strain evidence="3">Sprague-Dawley</strain>
    </source>
</reference>
<name>A6K4G8_RAT</name>
<evidence type="ECO:0000313" key="3">
    <source>
        <dbReference type="Proteomes" id="UP000234681"/>
    </source>
</evidence>
<gene>
    <name evidence="2" type="ORF">rCG_49758</name>
</gene>
<accession>A6K4G8</accession>
<dbReference type="AlphaFoldDB" id="A6K4G8"/>
<feature type="region of interest" description="Disordered" evidence="1">
    <location>
        <begin position="1"/>
        <end position="29"/>
    </location>
</feature>
<evidence type="ECO:0000313" key="2">
    <source>
        <dbReference type="EMBL" id="EDL96190.1"/>
    </source>
</evidence>
<protein>
    <submittedName>
        <fullName evidence="2">RCG49758</fullName>
    </submittedName>
</protein>
<sequence>MSKTRNNLNRRGISSVKATNNPSALGKPVTWKALEKEQPGQMKTWCWFRVSAAEDTWPASCIVCSSPVSRLAVGVLGLQMCTILSSFLSSPGFR</sequence>